<evidence type="ECO:0000313" key="1">
    <source>
        <dbReference type="EMBL" id="QSQ13825.1"/>
    </source>
</evidence>
<gene>
    <name evidence="1" type="ORF">JY572_36785</name>
</gene>
<sequence length="186" mass="19155">MPAGTPSPRPWFAFSVDLSPTAARERIPGLPALPSLPDGELAEAMDVDVVYDVPSAAWGGKVARLVDAPGKRLPGLLRRISPEVWDAVSRLEGPLAEATTSRPVKVITSTGGILSAHAFTPPARGGTPPPGPISEAFLITVAVAAERAGLSADHVERLQAEAHIVQTIQQAKAGAAPESASPGKKG</sequence>
<dbReference type="Proteomes" id="UP000663090">
    <property type="component" value="Chromosome"/>
</dbReference>
<dbReference type="Gene3D" id="3.10.490.10">
    <property type="entry name" value="Gamma-glutamyl cyclotransferase-like"/>
    <property type="match status" value="1"/>
</dbReference>
<proteinExistence type="predicted"/>
<evidence type="ECO:0000313" key="2">
    <source>
        <dbReference type="Proteomes" id="UP000663090"/>
    </source>
</evidence>
<organism evidence="1 2">
    <name type="scientific">Myxococcus landrumensis</name>
    <dbReference type="NCBI Taxonomy" id="2813577"/>
    <lineage>
        <taxon>Bacteria</taxon>
        <taxon>Pseudomonadati</taxon>
        <taxon>Myxococcota</taxon>
        <taxon>Myxococcia</taxon>
        <taxon>Myxococcales</taxon>
        <taxon>Cystobacterineae</taxon>
        <taxon>Myxococcaceae</taxon>
        <taxon>Myxococcus</taxon>
    </lineage>
</organism>
<accession>A0ABX7N839</accession>
<name>A0ABX7N839_9BACT</name>
<dbReference type="RefSeq" id="WP_206715628.1">
    <property type="nucleotide sequence ID" value="NZ_CP071091.1"/>
</dbReference>
<protein>
    <submittedName>
        <fullName evidence="1">Gamma-glutamylcyclotransferase</fullName>
    </submittedName>
</protein>
<dbReference type="EMBL" id="CP071091">
    <property type="protein sequence ID" value="QSQ13825.1"/>
    <property type="molecule type" value="Genomic_DNA"/>
</dbReference>
<reference evidence="1 2" key="1">
    <citation type="submission" date="2021-02" db="EMBL/GenBank/DDBJ databases">
        <title>De Novo genome assembly of isolated myxobacteria.</title>
        <authorList>
            <person name="Stevens D.C."/>
        </authorList>
    </citation>
    <scope>NUCLEOTIDE SEQUENCE [LARGE SCALE GENOMIC DNA]</scope>
    <source>
        <strain evidence="1 2">SCHIC003</strain>
    </source>
</reference>
<keyword evidence="2" id="KW-1185">Reference proteome</keyword>